<evidence type="ECO:0000313" key="3">
    <source>
        <dbReference type="EMBL" id="CAF23966.1"/>
    </source>
</evidence>
<dbReference type="eggNOG" id="COG1196">
    <property type="taxonomic scope" value="Bacteria"/>
</dbReference>
<gene>
    <name evidence="3" type="ORF">PC_RS05985</name>
</gene>
<keyword evidence="1" id="KW-0175">Coiled coil</keyword>
<dbReference type="OrthoDB" id="19143at2"/>
<evidence type="ECO:0000256" key="1">
    <source>
        <dbReference type="SAM" id="Coils"/>
    </source>
</evidence>
<reference evidence="3 4" key="1">
    <citation type="journal article" date="2004" name="Science">
        <title>Illuminating the evolutionary history of chlamydiae.</title>
        <authorList>
            <person name="Horn M."/>
            <person name="Collingro A."/>
            <person name="Schmitz-Esser S."/>
            <person name="Beier C.L."/>
            <person name="Purkhold U."/>
            <person name="Fartmann B."/>
            <person name="Brandt P."/>
            <person name="Nyakatura G.J."/>
            <person name="Droege M."/>
            <person name="Frishman D."/>
            <person name="Rattei T."/>
            <person name="Mewes H."/>
            <person name="Wagner M."/>
        </authorList>
    </citation>
    <scope>NUCLEOTIDE SEQUENCE [LARGE SCALE GENOMIC DNA]</scope>
    <source>
        <strain evidence="3 4">UWE25</strain>
    </source>
</reference>
<dbReference type="STRING" id="264201.pc1242"/>
<dbReference type="EMBL" id="BX908798">
    <property type="protein sequence ID" value="CAF23966.1"/>
    <property type="molecule type" value="Genomic_DNA"/>
</dbReference>
<evidence type="ECO:0000313" key="4">
    <source>
        <dbReference type="Proteomes" id="UP000000529"/>
    </source>
</evidence>
<name>Q6MBT3_PARUW</name>
<dbReference type="AlphaFoldDB" id="Q6MBT3"/>
<feature type="compositionally biased region" description="Acidic residues" evidence="2">
    <location>
        <begin position="36"/>
        <end position="45"/>
    </location>
</feature>
<sequence length="573" mass="67560">MSLQKQSKEKNILSQIQTDSLNENLQQLVEESSMEREEEIPEPSEEFSRKTEKMDESEDPQLAAFRKNFEEQVSQDLKLQSAIDFMESTLAQGGTPHFRNFWEARRLCLPLFKENISPALRGQLWNRYSELSKEARQLKEILDEQSAFAVEQIEIAIQALENDIQQFDENVAKSTVPDNLIIPQTLQSKLQIYLNFQKQLNVLNVQASRINALRKELLKTEMRVRHKNKFFQRLSAAGDLVFPKRKELIKQISQLFVEDVNYFIQAHFNQESSHDSLYALREEIKALQGLAKQLTLNTNSFTQTRTRLSECWDKIKIEEKERKKERAHQKVLFKQNANLIKEQLQLCKAFVEQTGSTVEAQKKLEEIITFMRRTELGRDELKELKEELSHIRKIVHDKAKHEEDLRYQQEQERNRQKKEKFNTFKELADNLVSQAESYELMKLTSDRDQLLAQLQESSLTKSEKIEIERILRPLRDIITEKNEKAMLAISDDDRYALKQLQDVLRQRKERRQEIKKQLEILRKASGSSNLDFEKAMLFTSQINEEKERFERATQGIVEIEKKIVELQSKIKRS</sequence>
<feature type="coiled-coil region" evidence="1">
    <location>
        <begin position="277"/>
        <end position="337"/>
    </location>
</feature>
<organism evidence="3 4">
    <name type="scientific">Protochlamydia amoebophila (strain UWE25)</name>
    <dbReference type="NCBI Taxonomy" id="264201"/>
    <lineage>
        <taxon>Bacteria</taxon>
        <taxon>Pseudomonadati</taxon>
        <taxon>Chlamydiota</taxon>
        <taxon>Chlamydiia</taxon>
        <taxon>Parachlamydiales</taxon>
        <taxon>Parachlamydiaceae</taxon>
        <taxon>Candidatus Protochlamydia</taxon>
    </lineage>
</organism>
<dbReference type="HOGENOM" id="CLU_475553_0_0_0"/>
<dbReference type="KEGG" id="pcu:PC_RS05985"/>
<evidence type="ECO:0000256" key="2">
    <source>
        <dbReference type="SAM" id="MobiDB-lite"/>
    </source>
</evidence>
<proteinExistence type="predicted"/>
<accession>Q6MBT3</accession>
<dbReference type="RefSeq" id="WP_011175792.1">
    <property type="nucleotide sequence ID" value="NC_005861.2"/>
</dbReference>
<feature type="region of interest" description="Disordered" evidence="2">
    <location>
        <begin position="28"/>
        <end position="57"/>
    </location>
</feature>
<dbReference type="Proteomes" id="UP000000529">
    <property type="component" value="Chromosome"/>
</dbReference>
<keyword evidence="4" id="KW-1185">Reference proteome</keyword>
<feature type="coiled-coil region" evidence="1">
    <location>
        <begin position="497"/>
        <end position="569"/>
    </location>
</feature>
<protein>
    <submittedName>
        <fullName evidence="3">Uncharacterized protein</fullName>
    </submittedName>
</protein>